<evidence type="ECO:0000256" key="2">
    <source>
        <dbReference type="SAM" id="MobiDB-lite"/>
    </source>
</evidence>
<dbReference type="GeneID" id="18921241"/>
<name>F4R367_MELLP</name>
<evidence type="ECO:0000313" key="4">
    <source>
        <dbReference type="Proteomes" id="UP000001072"/>
    </source>
</evidence>
<dbReference type="AlphaFoldDB" id="F4R367"/>
<dbReference type="HOGENOM" id="CLU_055160_0_0_1"/>
<evidence type="ECO:0000313" key="3">
    <source>
        <dbReference type="EMBL" id="EGG13223.1"/>
    </source>
</evidence>
<dbReference type="EMBL" id="GL883090">
    <property type="protein sequence ID" value="EGG13223.1"/>
    <property type="molecule type" value="Genomic_DNA"/>
</dbReference>
<dbReference type="KEGG" id="mlr:MELLADRAFT_100975"/>
<dbReference type="VEuPathDB" id="FungiDB:MELLADRAFT_100975"/>
<dbReference type="Proteomes" id="UP000001072">
    <property type="component" value="Unassembled WGS sequence"/>
</dbReference>
<accession>F4R367</accession>
<protein>
    <submittedName>
        <fullName evidence="3">Uncharacterized protein</fullName>
    </submittedName>
</protein>
<keyword evidence="1" id="KW-0175">Coiled coil</keyword>
<sequence length="351" mass="40649">MPSNPLNRPLKKIKPTPKPVTDRQVQFLAQKKKDEKEIGRTFARITAAPAGTSLSIDHPHNWADQHYAGLDREDFDILQFPHGFDDLTSSPEDDDSDSEWSDIEDEEIISSIKRARNNARRLQAELRWAHQCHCMIPSFLRCLRSIEKRGKEVMKRLAEAEAELSSLLLANPTMTTEYLEVQWARQREVQKQVISESAKDKRDKLLVYMEFEEELIEARGKLEALESITPRIRTGEERNELLRLPNTIVLLERRAVDLAQELGALVLPNRTDERKRNMGFLHSSLMKSANRLWRSWDIGLGNALKWTATYLDAEYPDEELLTRWNEMKARVMTQCNEAFDMQPLIAEIEAI</sequence>
<organism evidence="4">
    <name type="scientific">Melampsora larici-populina (strain 98AG31 / pathotype 3-4-7)</name>
    <name type="common">Poplar leaf rust fungus</name>
    <dbReference type="NCBI Taxonomy" id="747676"/>
    <lineage>
        <taxon>Eukaryota</taxon>
        <taxon>Fungi</taxon>
        <taxon>Dikarya</taxon>
        <taxon>Basidiomycota</taxon>
        <taxon>Pucciniomycotina</taxon>
        <taxon>Pucciniomycetes</taxon>
        <taxon>Pucciniales</taxon>
        <taxon>Melampsoraceae</taxon>
        <taxon>Melampsora</taxon>
    </lineage>
</organism>
<reference evidence="4" key="1">
    <citation type="journal article" date="2011" name="Proc. Natl. Acad. Sci. U.S.A.">
        <title>Obligate biotrophy features unraveled by the genomic analysis of rust fungi.</title>
        <authorList>
            <person name="Duplessis S."/>
            <person name="Cuomo C.A."/>
            <person name="Lin Y.-C."/>
            <person name="Aerts A."/>
            <person name="Tisserant E."/>
            <person name="Veneault-Fourrey C."/>
            <person name="Joly D.L."/>
            <person name="Hacquard S."/>
            <person name="Amselem J."/>
            <person name="Cantarel B.L."/>
            <person name="Chiu R."/>
            <person name="Coutinho P.M."/>
            <person name="Feau N."/>
            <person name="Field M."/>
            <person name="Frey P."/>
            <person name="Gelhaye E."/>
            <person name="Goldberg J."/>
            <person name="Grabherr M.G."/>
            <person name="Kodira C.D."/>
            <person name="Kohler A."/>
            <person name="Kuees U."/>
            <person name="Lindquist E.A."/>
            <person name="Lucas S.M."/>
            <person name="Mago R."/>
            <person name="Mauceli E."/>
            <person name="Morin E."/>
            <person name="Murat C."/>
            <person name="Pangilinan J.L."/>
            <person name="Park R."/>
            <person name="Pearson M."/>
            <person name="Quesneville H."/>
            <person name="Rouhier N."/>
            <person name="Sakthikumar S."/>
            <person name="Salamov A.A."/>
            <person name="Schmutz J."/>
            <person name="Selles B."/>
            <person name="Shapiro H."/>
            <person name="Tanguay P."/>
            <person name="Tuskan G.A."/>
            <person name="Henrissat B."/>
            <person name="Van de Peer Y."/>
            <person name="Rouze P."/>
            <person name="Ellis J.G."/>
            <person name="Dodds P.N."/>
            <person name="Schein J.E."/>
            <person name="Zhong S."/>
            <person name="Hamelin R.C."/>
            <person name="Grigoriev I.V."/>
            <person name="Szabo L.J."/>
            <person name="Martin F."/>
        </authorList>
    </citation>
    <scope>NUCLEOTIDE SEQUENCE [LARGE SCALE GENOMIC DNA]</scope>
    <source>
        <strain evidence="4">98AG31 / pathotype 3-4-7</strain>
    </source>
</reference>
<evidence type="ECO:0000256" key="1">
    <source>
        <dbReference type="SAM" id="Coils"/>
    </source>
</evidence>
<feature type="region of interest" description="Disordered" evidence="2">
    <location>
        <begin position="1"/>
        <end position="23"/>
    </location>
</feature>
<gene>
    <name evidence="3" type="ORF">MELLADRAFT_100975</name>
</gene>
<dbReference type="InParanoid" id="F4R367"/>
<keyword evidence="4" id="KW-1185">Reference proteome</keyword>
<feature type="coiled-coil region" evidence="1">
    <location>
        <begin position="105"/>
        <end position="163"/>
    </location>
</feature>
<proteinExistence type="predicted"/>
<dbReference type="RefSeq" id="XP_007404161.1">
    <property type="nucleotide sequence ID" value="XM_007404099.1"/>
</dbReference>